<dbReference type="EMBL" id="CP040396">
    <property type="protein sequence ID" value="QCT03108.1"/>
    <property type="molecule type" value="Genomic_DNA"/>
</dbReference>
<accession>A0A4P8XKZ2</accession>
<keyword evidence="2" id="KW-1185">Reference proteome</keyword>
<proteinExistence type="predicted"/>
<dbReference type="Proteomes" id="UP000300879">
    <property type="component" value="Chromosome"/>
</dbReference>
<evidence type="ECO:0000313" key="2">
    <source>
        <dbReference type="Proteomes" id="UP000300879"/>
    </source>
</evidence>
<protein>
    <submittedName>
        <fullName evidence="1">Uncharacterized protein</fullName>
    </submittedName>
</protein>
<organism evidence="1 2">
    <name type="scientific">Paenibacillus algicola</name>
    <dbReference type="NCBI Taxonomy" id="2565926"/>
    <lineage>
        <taxon>Bacteria</taxon>
        <taxon>Bacillati</taxon>
        <taxon>Bacillota</taxon>
        <taxon>Bacilli</taxon>
        <taxon>Bacillales</taxon>
        <taxon>Paenibacillaceae</taxon>
        <taxon>Paenibacillus</taxon>
    </lineage>
</organism>
<sequence length="45" mass="5331">MSIDRFILRKLGTCQEANTTFNLLKLFQIRVLKAQAEEEQRIRHA</sequence>
<gene>
    <name evidence="1" type="ORF">E6C60_2396</name>
</gene>
<dbReference type="RefSeq" id="WP_175415284.1">
    <property type="nucleotide sequence ID" value="NZ_CP040396.1"/>
</dbReference>
<name>A0A4P8XKZ2_9BACL</name>
<evidence type="ECO:0000313" key="1">
    <source>
        <dbReference type="EMBL" id="QCT03108.1"/>
    </source>
</evidence>
<reference evidence="1 2" key="1">
    <citation type="submission" date="2019-05" db="EMBL/GenBank/DDBJ databases">
        <authorList>
            <person name="Chen C."/>
        </authorList>
    </citation>
    <scope>NUCLEOTIDE SEQUENCE [LARGE SCALE GENOMIC DNA]</scope>
    <source>
        <strain evidence="1 2">HB172198</strain>
    </source>
</reference>
<dbReference type="KEGG" id="palo:E6C60_2396"/>
<dbReference type="AlphaFoldDB" id="A0A4P8XKZ2"/>